<dbReference type="InterPro" id="IPR015424">
    <property type="entry name" value="PyrdxlP-dep_Trfase"/>
</dbReference>
<evidence type="ECO:0000256" key="2">
    <source>
        <dbReference type="ARBA" id="ARBA00005125"/>
    </source>
</evidence>
<dbReference type="Pfam" id="PF01041">
    <property type="entry name" value="DegT_DnrJ_EryC1"/>
    <property type="match status" value="1"/>
</dbReference>
<dbReference type="EMBL" id="RSUZ01000054">
    <property type="protein sequence ID" value="MIV66196.1"/>
    <property type="molecule type" value="Genomic_DNA"/>
</dbReference>
<evidence type="ECO:0000256" key="7">
    <source>
        <dbReference type="ARBA" id="ARBA00051587"/>
    </source>
</evidence>
<keyword evidence="5 11" id="KW-0663">Pyridoxal phosphate</keyword>
<dbReference type="PANTHER" id="PTHR30244:SF34">
    <property type="entry name" value="DTDP-4-AMINO-4,6-DIDEOXYGALACTOSE TRANSAMINASE"/>
    <property type="match status" value="1"/>
</dbReference>
<dbReference type="InterPro" id="IPR015421">
    <property type="entry name" value="PyrdxlP-dep_Trfase_major"/>
</dbReference>
<proteinExistence type="inferred from homology"/>
<gene>
    <name evidence="13" type="ORF">BA086_25000</name>
</gene>
<dbReference type="GO" id="GO:0102933">
    <property type="term" value="F:GDP-4-dehydro-6-deoxy-D-mannose-4-aminotransferase activity"/>
    <property type="evidence" value="ECO:0007669"/>
    <property type="project" value="UniProtKB-EC"/>
</dbReference>
<dbReference type="AlphaFoldDB" id="A0A402XLD6"/>
<comment type="cofactor">
    <cofactor evidence="1">
        <name>pyridoxal 5'-phosphate</name>
        <dbReference type="ChEBI" id="CHEBI:597326"/>
    </cofactor>
</comment>
<dbReference type="Proteomes" id="UP000885414">
    <property type="component" value="Unassembled WGS sequence"/>
</dbReference>
<evidence type="ECO:0000256" key="10">
    <source>
        <dbReference type="PIRSR" id="PIRSR000390-1"/>
    </source>
</evidence>
<comment type="pathway">
    <text evidence="2">Bacterial outer membrane biogenesis; LPS O-antigen biosynthesis.</text>
</comment>
<dbReference type="GO" id="GO:0000271">
    <property type="term" value="P:polysaccharide biosynthetic process"/>
    <property type="evidence" value="ECO:0007669"/>
    <property type="project" value="TreeGrafter"/>
</dbReference>
<evidence type="ECO:0000256" key="5">
    <source>
        <dbReference type="ARBA" id="ARBA00022898"/>
    </source>
</evidence>
<sequence length="366" mass="41652">MRMEYIPVYQPALSGKEKEYVNDCIDSTWISSKGSYIQRFEKKFADQNNVQYATTVSNGTVALHLALLALGISEGDEVIVPTLTYIASVNAIKYTGATPVFVDSDLQTWQISVDDIKNKITSRTKAIMCVHLYGHPCDMSPILEIAKINNLFIIEDCAEAFGSKYKDKFVGTFGDISTFSFFGNKTITTGEGGMVVTNDKTLYDRCLHFKGQGLAAHRQYWHDVIGYNYRMTNICAAIGLAQLEQAQLFIARKREIAEIYKNNLTSLIEVHQEGNDIFHTYWMVSILARNAEEREVLRSFLSEKLIETRPLFYPVHTMPMYSDKYQKHPVAENLGWRGINLPSFPTLSNEQVIYICNAINEFYKDK</sequence>
<comment type="similarity">
    <text evidence="6 12">Belongs to the DegT/DnrJ/EryC1 family.</text>
</comment>
<dbReference type="Gene3D" id="3.40.640.10">
    <property type="entry name" value="Type I PLP-dependent aspartate aminotransferase-like (Major domain)"/>
    <property type="match status" value="1"/>
</dbReference>
<comment type="catalytic activity">
    <reaction evidence="7">
        <text>GDP-alpha-D-perosamine + 2-oxoglutarate = GDP-4-dehydro-alpha-D-rhamnose + L-glutamate</text>
        <dbReference type="Rhea" id="RHEA:36779"/>
        <dbReference type="ChEBI" id="CHEBI:16810"/>
        <dbReference type="ChEBI" id="CHEBI:29985"/>
        <dbReference type="ChEBI" id="CHEBI:57964"/>
        <dbReference type="ChEBI" id="CHEBI:73996"/>
        <dbReference type="EC" id="2.6.1.102"/>
    </reaction>
</comment>
<protein>
    <recommendedName>
        <fullName evidence="9">GDP-perosamine synthase</fullName>
        <ecNumber evidence="8">2.6.1.102</ecNumber>
    </recommendedName>
</protein>
<feature type="active site" description="Proton acceptor" evidence="10">
    <location>
        <position position="185"/>
    </location>
</feature>
<evidence type="ECO:0000256" key="8">
    <source>
        <dbReference type="ARBA" id="ARBA00066317"/>
    </source>
</evidence>
<name>A0A402XLD6_SALER</name>
<reference evidence="13" key="1">
    <citation type="submission" date="2018-07" db="EMBL/GenBank/DDBJ databases">
        <authorList>
            <consortium name="GenomeTrakr network: Whole genome sequencing for foodborne pathogen traceback"/>
        </authorList>
    </citation>
    <scope>NUCLEOTIDE SEQUENCE [LARGE SCALE GENOMIC DNA]</scope>
    <source>
        <strain evidence="13">FDA00010322</strain>
    </source>
</reference>
<accession>A0A402XLD6</accession>
<evidence type="ECO:0000313" key="13">
    <source>
        <dbReference type="EMBL" id="MIV66196.1"/>
    </source>
</evidence>
<organism evidence="13">
    <name type="scientific">Salmonella enterica</name>
    <name type="common">Salmonella choleraesuis</name>
    <dbReference type="NCBI Taxonomy" id="28901"/>
    <lineage>
        <taxon>Bacteria</taxon>
        <taxon>Pseudomonadati</taxon>
        <taxon>Pseudomonadota</taxon>
        <taxon>Gammaproteobacteria</taxon>
        <taxon>Enterobacterales</taxon>
        <taxon>Enterobacteriaceae</taxon>
        <taxon>Salmonella</taxon>
    </lineage>
</organism>
<evidence type="ECO:0000256" key="12">
    <source>
        <dbReference type="RuleBase" id="RU004508"/>
    </source>
</evidence>
<dbReference type="PANTHER" id="PTHR30244">
    <property type="entry name" value="TRANSAMINASE"/>
    <property type="match status" value="1"/>
</dbReference>
<dbReference type="FunFam" id="3.40.640.10:FF:000090">
    <property type="entry name" value="Pyridoxal phosphate-dependent aminotransferase"/>
    <property type="match status" value="1"/>
</dbReference>
<keyword evidence="3 13" id="KW-0032">Aminotransferase</keyword>
<evidence type="ECO:0000256" key="9">
    <source>
        <dbReference type="ARBA" id="ARBA00074221"/>
    </source>
</evidence>
<evidence type="ECO:0000256" key="4">
    <source>
        <dbReference type="ARBA" id="ARBA00022679"/>
    </source>
</evidence>
<evidence type="ECO:0000256" key="3">
    <source>
        <dbReference type="ARBA" id="ARBA00022576"/>
    </source>
</evidence>
<dbReference type="GO" id="GO:0030170">
    <property type="term" value="F:pyridoxal phosphate binding"/>
    <property type="evidence" value="ECO:0007669"/>
    <property type="project" value="TreeGrafter"/>
</dbReference>
<feature type="modified residue" description="N6-(pyridoxal phosphate)lysine" evidence="11">
    <location>
        <position position="185"/>
    </location>
</feature>
<dbReference type="CDD" id="cd00616">
    <property type="entry name" value="AHBA_syn"/>
    <property type="match status" value="1"/>
</dbReference>
<dbReference type="Gene3D" id="3.90.1150.10">
    <property type="entry name" value="Aspartate Aminotransferase, domain 1"/>
    <property type="match status" value="1"/>
</dbReference>
<evidence type="ECO:0000256" key="6">
    <source>
        <dbReference type="ARBA" id="ARBA00037999"/>
    </source>
</evidence>
<dbReference type="InterPro" id="IPR015422">
    <property type="entry name" value="PyrdxlP-dep_Trfase_small"/>
</dbReference>
<keyword evidence="4 13" id="KW-0808">Transferase</keyword>
<dbReference type="SUPFAM" id="SSF53383">
    <property type="entry name" value="PLP-dependent transferases"/>
    <property type="match status" value="1"/>
</dbReference>
<dbReference type="PIRSF" id="PIRSF000390">
    <property type="entry name" value="PLP_StrS"/>
    <property type="match status" value="1"/>
</dbReference>
<evidence type="ECO:0000256" key="1">
    <source>
        <dbReference type="ARBA" id="ARBA00001933"/>
    </source>
</evidence>
<comment type="caution">
    <text evidence="13">The sequence shown here is derived from an EMBL/GenBank/DDBJ whole genome shotgun (WGS) entry which is preliminary data.</text>
</comment>
<dbReference type="InterPro" id="IPR000653">
    <property type="entry name" value="DegT/StrS_aminotransferase"/>
</dbReference>
<evidence type="ECO:0000256" key="11">
    <source>
        <dbReference type="PIRSR" id="PIRSR000390-2"/>
    </source>
</evidence>
<dbReference type="EC" id="2.6.1.102" evidence="8"/>